<dbReference type="PANTHER" id="PTHR19446">
    <property type="entry name" value="REVERSE TRANSCRIPTASES"/>
    <property type="match status" value="1"/>
</dbReference>
<keyword evidence="3" id="KW-1185">Reference proteome</keyword>
<dbReference type="WBParaSite" id="TCONS_00010733.p1">
    <property type="protein sequence ID" value="TCONS_00010733.p1"/>
    <property type="gene ID" value="XLOC_004266"/>
</dbReference>
<dbReference type="Proteomes" id="UP000035681">
    <property type="component" value="Unplaced"/>
</dbReference>
<evidence type="ECO:0000313" key="3">
    <source>
        <dbReference type="Proteomes" id="UP000035681"/>
    </source>
</evidence>
<dbReference type="STRING" id="6248.A0A0K0DVT6"/>
<organism evidence="4">
    <name type="scientific">Strongyloides stercoralis</name>
    <name type="common">Threadworm</name>
    <dbReference type="NCBI Taxonomy" id="6248"/>
    <lineage>
        <taxon>Eukaryota</taxon>
        <taxon>Metazoa</taxon>
        <taxon>Ecdysozoa</taxon>
        <taxon>Nematoda</taxon>
        <taxon>Chromadorea</taxon>
        <taxon>Rhabditida</taxon>
        <taxon>Tylenchina</taxon>
        <taxon>Panagrolaimomorpha</taxon>
        <taxon>Strongyloidoidea</taxon>
        <taxon>Strongyloididae</taxon>
        <taxon>Strongyloides</taxon>
    </lineage>
</organism>
<dbReference type="CDD" id="cd01650">
    <property type="entry name" value="RT_nLTR_like"/>
    <property type="match status" value="1"/>
</dbReference>
<evidence type="ECO:0000313" key="4">
    <source>
        <dbReference type="WBParaSite" id="SSTP_0000135200.1"/>
    </source>
</evidence>
<evidence type="ECO:0000313" key="5">
    <source>
        <dbReference type="WBParaSite" id="TCONS_00010733.p1"/>
    </source>
</evidence>
<dbReference type="Pfam" id="PF00078">
    <property type="entry name" value="RVT_1"/>
    <property type="match status" value="1"/>
</dbReference>
<protein>
    <submittedName>
        <fullName evidence="4 5">Reverse transcriptase domain-containing protein</fullName>
    </submittedName>
</protein>
<feature type="region of interest" description="Disordered" evidence="1">
    <location>
        <begin position="526"/>
        <end position="563"/>
    </location>
</feature>
<name>A0A0K0DVT6_STRER</name>
<dbReference type="PROSITE" id="PS50878">
    <property type="entry name" value="RT_POL"/>
    <property type="match status" value="1"/>
</dbReference>
<proteinExistence type="predicted"/>
<feature type="domain" description="Reverse transcriptase" evidence="2">
    <location>
        <begin position="136"/>
        <end position="411"/>
    </location>
</feature>
<dbReference type="InterPro" id="IPR000477">
    <property type="entry name" value="RT_dom"/>
</dbReference>
<evidence type="ECO:0000259" key="2">
    <source>
        <dbReference type="PROSITE" id="PS50878"/>
    </source>
</evidence>
<sequence length="563" mass="66545">MNLKEKGLNYTIISKLIRILIKEEEIKRNNIIIDRALKEGRSMKYVYKETRKRKFNDLKPEDIINWFEEISGKERGTNIDWKKEIKNHKEWTPITAKEVMDRIKKTKRKACGPDGIYTEHLIVGDYQLTKALSELYNQHGREIPKQMNECNVILLKKSKEKMDVRPIALLQCFFKIYTGVLLKRIDKEIEKQLDDSQGGFRAGRNTNQQILQFREIVSTCYEYKKDIYAIFIDFRKAFDSVNHTWITYSLAVAGIDEETIMRIQALYKNPKATFKTGVNEKSTTLTLKSGIRQGDTLSPKLFILLLQVVMNKVKKELEILNEDEKRNLVQLVKEGKTTESFKLEFADDIVIYTYDQKLTEKIAKFIEIHAGIVGLQINKKKTKMMGTEFKKKIEDPVYEVVDRYKYLGRTLTMDLRDDSLDFNERAKGAWRARYKANDLLRRTKDIRIKKKIYNMIIRPVFLYSIEAIRPTKSIILKYVNLEKKITQSIFRKEITLEKNVEDIIKERINKAQKPYRILLDETWKRKPGRPPKKILEMNSMHNEKKLRTQPQRKAKNKTNYTED</sequence>
<accession>A0A0K0DVT6</accession>
<dbReference type="InterPro" id="IPR043502">
    <property type="entry name" value="DNA/RNA_pol_sf"/>
</dbReference>
<dbReference type="WBParaSite" id="SSTP_0000135200.1">
    <property type="protein sequence ID" value="SSTP_0000135200.1"/>
    <property type="gene ID" value="SSTP_0000135200"/>
</dbReference>
<reference evidence="4" key="1">
    <citation type="submission" date="2015-08" db="UniProtKB">
        <authorList>
            <consortium name="WormBaseParasite"/>
        </authorList>
    </citation>
    <scope>IDENTIFICATION</scope>
</reference>
<dbReference type="AlphaFoldDB" id="A0A0K0DVT6"/>
<dbReference type="SUPFAM" id="SSF56672">
    <property type="entry name" value="DNA/RNA polymerases"/>
    <property type="match status" value="1"/>
</dbReference>
<evidence type="ECO:0000256" key="1">
    <source>
        <dbReference type="SAM" id="MobiDB-lite"/>
    </source>
</evidence>